<dbReference type="InterPro" id="IPR001228">
    <property type="entry name" value="IspD"/>
</dbReference>
<organism evidence="16 17">
    <name type="scientific">Maliponia aquimaris</name>
    <dbReference type="NCBI Taxonomy" id="1673631"/>
    <lineage>
        <taxon>Bacteria</taxon>
        <taxon>Pseudomonadati</taxon>
        <taxon>Pseudomonadota</taxon>
        <taxon>Alphaproteobacteria</taxon>
        <taxon>Rhodobacterales</taxon>
        <taxon>Paracoccaceae</taxon>
        <taxon>Maliponia</taxon>
    </lineage>
</organism>
<evidence type="ECO:0000313" key="17">
    <source>
        <dbReference type="Proteomes" id="UP000207598"/>
    </source>
</evidence>
<name>A0A238K037_9RHOB</name>
<feature type="site" description="Positions MEP for the nucleophilic attack" evidence="14">
    <location>
        <position position="200"/>
    </location>
</feature>
<dbReference type="InterPro" id="IPR034683">
    <property type="entry name" value="IspD/TarI"/>
</dbReference>
<feature type="binding site" evidence="14">
    <location>
        <begin position="351"/>
        <end position="354"/>
    </location>
    <ligand>
        <name>4-CDP-2-C-methyl-D-erythritol 2-phosphate</name>
        <dbReference type="ChEBI" id="CHEBI:57919"/>
    </ligand>
</feature>
<dbReference type="Pfam" id="PF01128">
    <property type="entry name" value="IspD"/>
    <property type="match status" value="1"/>
</dbReference>
<evidence type="ECO:0000256" key="2">
    <source>
        <dbReference type="ARBA" id="ARBA00001282"/>
    </source>
</evidence>
<dbReference type="NCBIfam" id="TIGR00453">
    <property type="entry name" value="ispD"/>
    <property type="match status" value="1"/>
</dbReference>
<feature type="site" description="Transition state stabilizer" evidence="14">
    <location>
        <position position="253"/>
    </location>
</feature>
<feature type="binding site" evidence="14">
    <location>
        <begin position="275"/>
        <end position="277"/>
    </location>
    <ligand>
        <name>4-CDP-2-C-methyl-D-erythritol 2-phosphate</name>
        <dbReference type="ChEBI" id="CHEBI:57919"/>
    </ligand>
</feature>
<dbReference type="PROSITE" id="PS01350">
    <property type="entry name" value="ISPF"/>
    <property type="match status" value="1"/>
</dbReference>
<comment type="cofactor">
    <cofactor evidence="3 14">
        <name>a divalent metal cation</name>
        <dbReference type="ChEBI" id="CHEBI:60240"/>
    </cofactor>
</comment>
<accession>A0A238K037</accession>
<keyword evidence="17" id="KW-1185">Reference proteome</keyword>
<feature type="site" description="Transition state stabilizer" evidence="14">
    <location>
        <position position="22"/>
    </location>
</feature>
<dbReference type="GO" id="GO:0016114">
    <property type="term" value="P:terpenoid biosynthetic process"/>
    <property type="evidence" value="ECO:0007669"/>
    <property type="project" value="InterPro"/>
</dbReference>
<dbReference type="SUPFAM" id="SSF53448">
    <property type="entry name" value="Nucleotide-diphospho-sugar transferases"/>
    <property type="match status" value="1"/>
</dbReference>
<dbReference type="InterPro" id="IPR018294">
    <property type="entry name" value="ISPD_synthase_CS"/>
</dbReference>
<dbReference type="PANTHER" id="PTHR43181">
    <property type="entry name" value="2-C-METHYL-D-ERYTHRITOL 2,4-CYCLODIPHOSPHATE SYNTHASE, CHLOROPLASTIC"/>
    <property type="match status" value="1"/>
</dbReference>
<evidence type="ECO:0000313" key="16">
    <source>
        <dbReference type="EMBL" id="SMX36245.1"/>
    </source>
</evidence>
<evidence type="ECO:0000259" key="15">
    <source>
        <dbReference type="Pfam" id="PF02542"/>
    </source>
</evidence>
<evidence type="ECO:0000256" key="3">
    <source>
        <dbReference type="ARBA" id="ARBA00001968"/>
    </source>
</evidence>
<comment type="pathway">
    <text evidence="4 14">Isoprenoid biosynthesis; isopentenyl diphosphate biosynthesis via DXP pathway; isopentenyl diphosphate from 1-deoxy-D-xylulose 5-phosphate: step 4/6.</text>
</comment>
<keyword evidence="13 14" id="KW-0511">Multifunctional enzyme</keyword>
<dbReference type="EMBL" id="FXYF01000002">
    <property type="protein sequence ID" value="SMX36245.1"/>
    <property type="molecule type" value="Genomic_DNA"/>
</dbReference>
<comment type="similarity">
    <text evidence="7">Belongs to the IspD/TarI cytidylyltransferase family. IspD subfamily.</text>
</comment>
<dbReference type="InterPro" id="IPR020555">
    <property type="entry name" value="MECDP_synthase_CS"/>
</dbReference>
<dbReference type="GO" id="GO:0019288">
    <property type="term" value="P:isopentenyl diphosphate biosynthetic process, methylerythritol 4-phosphate pathway"/>
    <property type="evidence" value="ECO:0007669"/>
    <property type="project" value="UniProtKB-UniRule"/>
</dbReference>
<keyword evidence="8 14" id="KW-0808">Transferase</keyword>
<evidence type="ECO:0000256" key="4">
    <source>
        <dbReference type="ARBA" id="ARBA00004709"/>
    </source>
</evidence>
<evidence type="ECO:0000256" key="5">
    <source>
        <dbReference type="ARBA" id="ARBA00004787"/>
    </source>
</evidence>
<dbReference type="GO" id="GO:0008685">
    <property type="term" value="F:2-C-methyl-D-erythritol 2,4-cyclodiphosphate synthase activity"/>
    <property type="evidence" value="ECO:0007669"/>
    <property type="project" value="UniProtKB-UniRule"/>
</dbReference>
<dbReference type="UniPathway" id="UPA00056">
    <property type="reaction ID" value="UER00093"/>
</dbReference>
<evidence type="ECO:0000256" key="7">
    <source>
        <dbReference type="ARBA" id="ARBA00009789"/>
    </source>
</evidence>
<protein>
    <recommendedName>
        <fullName evidence="14">Bifunctional enzyme IspD/IspF</fullName>
    </recommendedName>
    <domain>
        <recommendedName>
            <fullName evidence="14">2-C-methyl-D-erythritol 4-phosphate cytidylyltransferase</fullName>
            <ecNumber evidence="14">2.7.7.60</ecNumber>
        </recommendedName>
        <alternativeName>
            <fullName evidence="14">4-diphosphocytidyl-2C-methyl-D-erythritol synthase</fullName>
        </alternativeName>
        <alternativeName>
            <fullName evidence="14">MEP cytidylyltransferase</fullName>
            <shortName evidence="14">MCT</shortName>
        </alternativeName>
    </domain>
    <domain>
        <recommendedName>
            <fullName evidence="14">2-C-methyl-D-erythritol 2,4-cyclodiphosphate synthase</fullName>
            <shortName evidence="14">MECDP-synthase</shortName>
            <shortName evidence="14">MECPP-synthase</shortName>
            <shortName evidence="14">MECPS</shortName>
            <ecNumber evidence="14">4.6.1.12</ecNumber>
        </recommendedName>
    </domain>
</protein>
<feature type="site" description="Positions MEP for the nucleophilic attack" evidence="14">
    <location>
        <position position="147"/>
    </location>
</feature>
<evidence type="ECO:0000256" key="11">
    <source>
        <dbReference type="ARBA" id="ARBA00023229"/>
    </source>
</evidence>
<evidence type="ECO:0000256" key="14">
    <source>
        <dbReference type="HAMAP-Rule" id="MF_01520"/>
    </source>
</evidence>
<reference evidence="16 17" key="1">
    <citation type="submission" date="2017-05" db="EMBL/GenBank/DDBJ databases">
        <authorList>
            <person name="Song R."/>
            <person name="Chenine A.L."/>
            <person name="Ruprecht R.M."/>
        </authorList>
    </citation>
    <scope>NUCLEOTIDE SEQUENCE [LARGE SCALE GENOMIC DNA]</scope>
    <source>
        <strain evidence="16 17">CECT 8898</strain>
    </source>
</reference>
<proteinExistence type="inferred from homology"/>
<comment type="pathway">
    <text evidence="5 14">Isoprenoid biosynthesis; isopentenyl diphosphate biosynthesis via DXP pathway; isopentenyl diphosphate from 1-deoxy-D-xylulose 5-phosphate: step 2/6.</text>
</comment>
<feature type="binding site" evidence="14">
    <location>
        <begin position="253"/>
        <end position="254"/>
    </location>
    <ligand>
        <name>4-CDP-2-C-methyl-D-erythritol 2-phosphate</name>
        <dbReference type="ChEBI" id="CHEBI:57919"/>
    </ligand>
</feature>
<feature type="site" description="Transition state stabilizer" evidence="14">
    <location>
        <position position="15"/>
    </location>
</feature>
<dbReference type="CDD" id="cd00554">
    <property type="entry name" value="MECDP_synthase"/>
    <property type="match status" value="1"/>
</dbReference>
<evidence type="ECO:0000256" key="8">
    <source>
        <dbReference type="ARBA" id="ARBA00022679"/>
    </source>
</evidence>
<feature type="binding site" evidence="14">
    <location>
        <position position="227"/>
    </location>
    <ligand>
        <name>a divalent metal cation</name>
        <dbReference type="ChEBI" id="CHEBI:60240"/>
    </ligand>
</feature>
<dbReference type="EC" id="4.6.1.12" evidence="14"/>
<feature type="binding site" evidence="14">
    <location>
        <begin position="227"/>
        <end position="229"/>
    </location>
    <ligand>
        <name>4-CDP-2-C-methyl-D-erythritol 2-phosphate</name>
        <dbReference type="ChEBI" id="CHEBI:57919"/>
    </ligand>
</feature>
<keyword evidence="12 14" id="KW-0456">Lyase</keyword>
<dbReference type="PANTHER" id="PTHR43181:SF1">
    <property type="entry name" value="2-C-METHYL-D-ERYTHRITOL 2,4-CYCLODIPHOSPHATE SYNTHASE, CHLOROPLASTIC"/>
    <property type="match status" value="1"/>
</dbReference>
<keyword evidence="9 14" id="KW-0548">Nucleotidyltransferase</keyword>
<comment type="catalytic activity">
    <reaction evidence="2 14">
        <text>2-C-methyl-D-erythritol 4-phosphate + CTP + H(+) = 4-CDP-2-C-methyl-D-erythritol + diphosphate</text>
        <dbReference type="Rhea" id="RHEA:13429"/>
        <dbReference type="ChEBI" id="CHEBI:15378"/>
        <dbReference type="ChEBI" id="CHEBI:33019"/>
        <dbReference type="ChEBI" id="CHEBI:37563"/>
        <dbReference type="ChEBI" id="CHEBI:57823"/>
        <dbReference type="ChEBI" id="CHEBI:58262"/>
        <dbReference type="EC" id="2.7.7.60"/>
    </reaction>
</comment>
<dbReference type="GO" id="GO:0050518">
    <property type="term" value="F:2-C-methyl-D-erythritol 4-phosphate cytidylyltransferase activity"/>
    <property type="evidence" value="ECO:0007669"/>
    <property type="project" value="UniProtKB-UniRule"/>
</dbReference>
<dbReference type="CDD" id="cd02516">
    <property type="entry name" value="CDP-ME_synthetase"/>
    <property type="match status" value="1"/>
</dbReference>
<comment type="similarity">
    <text evidence="6">Belongs to the IspF family.</text>
</comment>
<feature type="domain" description="2-C-methyl-D-erythritol 2,4-cyclodiphosphate synthase" evidence="15">
    <location>
        <begin position="220"/>
        <end position="373"/>
    </location>
</feature>
<dbReference type="InterPro" id="IPR029044">
    <property type="entry name" value="Nucleotide-diphossugar_trans"/>
</dbReference>
<dbReference type="NCBIfam" id="TIGR00151">
    <property type="entry name" value="ispF"/>
    <property type="match status" value="1"/>
</dbReference>
<sequence>MRTAFLFVAAGRGTRAGGGTPKQWRDLAGRPVARWTLEAFAGRGPLALVIHPDDRAIAQDACAGLEVTLVHGGADRAASVRAGLEALAPQAPDRVLIHDVARPCVPPHVIDAVIAALDSHPGAAPALPVSDALWRGEAGLVSGTQDRDRLYRAQTPQGFDFARILAAHRANTGAAADDVAVARAAGLDVAIVAGDERNLKITTPGDFARAEQLLRGQMDIRLGNGFDVHAFEEGDAVILCGVHVPHDRRLTGHSDADVGMHAVTDAIYGALAEGDIGRHFPPSDPQWKGAASEIFLRHAVDLARTRGYAISNVDLTLICERPKIGPHASAMQAEMARIMGLEPGRVSVKATTSERLGFTGREEGIAALATATLVAS</sequence>
<comment type="similarity">
    <text evidence="14">In the C-terminal section; belongs to the IspF family.</text>
</comment>
<feature type="binding site" evidence="14">
    <location>
        <position position="229"/>
    </location>
    <ligand>
        <name>a divalent metal cation</name>
        <dbReference type="ChEBI" id="CHEBI:60240"/>
    </ligand>
</feature>
<dbReference type="EC" id="2.7.7.60" evidence="14"/>
<dbReference type="NCBIfam" id="NF006899">
    <property type="entry name" value="PRK09382.1"/>
    <property type="match status" value="1"/>
</dbReference>
<gene>
    <name evidence="14 16" type="primary">ispDF</name>
    <name evidence="16" type="ORF">MAA8898_00800</name>
</gene>
<dbReference type="HAMAP" id="MF_00107">
    <property type="entry name" value="IspF"/>
    <property type="match status" value="1"/>
</dbReference>
<dbReference type="InterPro" id="IPR026596">
    <property type="entry name" value="IspD/F"/>
</dbReference>
<evidence type="ECO:0000256" key="9">
    <source>
        <dbReference type="ARBA" id="ARBA00022695"/>
    </source>
</evidence>
<dbReference type="InterPro" id="IPR003526">
    <property type="entry name" value="MECDP_synthase"/>
</dbReference>
<dbReference type="RefSeq" id="WP_094019679.1">
    <property type="nucleotide sequence ID" value="NZ_FXYF01000002.1"/>
</dbReference>
<keyword evidence="10 14" id="KW-0479">Metal-binding</keyword>
<comment type="catalytic activity">
    <reaction evidence="1 14">
        <text>4-CDP-2-C-methyl-D-erythritol 2-phosphate = 2-C-methyl-D-erythritol 2,4-cyclic diphosphate + CMP</text>
        <dbReference type="Rhea" id="RHEA:23864"/>
        <dbReference type="ChEBI" id="CHEBI:57919"/>
        <dbReference type="ChEBI" id="CHEBI:58483"/>
        <dbReference type="ChEBI" id="CHEBI:60377"/>
        <dbReference type="EC" id="4.6.1.12"/>
    </reaction>
</comment>
<dbReference type="HAMAP" id="MF_01520">
    <property type="entry name" value="IspDF"/>
    <property type="match status" value="1"/>
</dbReference>
<dbReference type="Gene3D" id="3.30.1330.50">
    <property type="entry name" value="2-C-methyl-D-erythritol 2,4-cyclodiphosphate synthase"/>
    <property type="match status" value="1"/>
</dbReference>
<comment type="function">
    <text evidence="14">Bifunctional enzyme that catalyzes the formation of 4-diphosphocytidyl-2-C-methyl-D-erythritol from CTP and 2-C-methyl-D-erythritol 4-phosphate (MEP) (IspD), and catalyzes the conversion of 4-diphosphocytidyl-2-C-methyl-D-erythritol 2-phosphate (CDP-ME2P) to 2-C-methyl-D-erythritol 2,4-cyclodiphosphate (ME-CPP) with a corresponding release of cytidine 5-monophosphate (CMP) (IspF).</text>
</comment>
<feature type="binding site" evidence="14">
    <location>
        <position position="358"/>
    </location>
    <ligand>
        <name>4-CDP-2-C-methyl-D-erythritol 2-phosphate</name>
        <dbReference type="ChEBI" id="CHEBI:57919"/>
    </ligand>
</feature>
<feature type="region of interest" description="2-C-methyl-D-erythritol 2,4-cyclodiphosphate synthase" evidence="14">
    <location>
        <begin position="221"/>
        <end position="376"/>
    </location>
</feature>
<dbReference type="AlphaFoldDB" id="A0A238K037"/>
<evidence type="ECO:0000256" key="10">
    <source>
        <dbReference type="ARBA" id="ARBA00022723"/>
    </source>
</evidence>
<feature type="binding site" evidence="14">
    <location>
        <position position="361"/>
    </location>
    <ligand>
        <name>4-CDP-2-C-methyl-D-erythritol 2-phosphate</name>
        <dbReference type="ChEBI" id="CHEBI:57919"/>
    </ligand>
</feature>
<feature type="binding site" evidence="14">
    <location>
        <position position="261"/>
    </location>
    <ligand>
        <name>a divalent metal cation</name>
        <dbReference type="ChEBI" id="CHEBI:60240"/>
    </ligand>
</feature>
<feature type="site" description="Transition state stabilizer" evidence="14">
    <location>
        <position position="352"/>
    </location>
</feature>
<dbReference type="HAMAP" id="MF_00108">
    <property type="entry name" value="IspD"/>
    <property type="match status" value="1"/>
</dbReference>
<dbReference type="Gene3D" id="3.90.550.10">
    <property type="entry name" value="Spore Coat Polysaccharide Biosynthesis Protein SpsA, Chain A"/>
    <property type="match status" value="1"/>
</dbReference>
<dbReference type="Proteomes" id="UP000207598">
    <property type="component" value="Unassembled WGS sequence"/>
</dbReference>
<dbReference type="Pfam" id="PF02542">
    <property type="entry name" value="YgbB"/>
    <property type="match status" value="1"/>
</dbReference>
<dbReference type="OrthoDB" id="9804336at2"/>
<dbReference type="InterPro" id="IPR036571">
    <property type="entry name" value="MECDP_synthase_sf"/>
</dbReference>
<dbReference type="GO" id="GO:0046872">
    <property type="term" value="F:metal ion binding"/>
    <property type="evidence" value="ECO:0007669"/>
    <property type="project" value="UniProtKB-KW"/>
</dbReference>
<evidence type="ECO:0000256" key="6">
    <source>
        <dbReference type="ARBA" id="ARBA00008480"/>
    </source>
</evidence>
<comment type="caution">
    <text evidence="14">Lacks conserved residue(s) required for the propagation of feature annotation.</text>
</comment>
<evidence type="ECO:0000256" key="13">
    <source>
        <dbReference type="ARBA" id="ARBA00023268"/>
    </source>
</evidence>
<keyword evidence="11 14" id="KW-0414">Isoprene biosynthesis</keyword>
<evidence type="ECO:0000256" key="1">
    <source>
        <dbReference type="ARBA" id="ARBA00000200"/>
    </source>
</evidence>
<comment type="similarity">
    <text evidence="14">In the N-terminal section; belongs to the IspD/TarI cytidylyltransferase family. IspD subfamily.</text>
</comment>
<feature type="region of interest" description="2-C-methyl-D-erythritol 4-phosphate cytidylyltransferase" evidence="14">
    <location>
        <begin position="1"/>
        <end position="220"/>
    </location>
</feature>
<dbReference type="PROSITE" id="PS01295">
    <property type="entry name" value="ISPD"/>
    <property type="match status" value="1"/>
</dbReference>
<evidence type="ECO:0000256" key="12">
    <source>
        <dbReference type="ARBA" id="ARBA00023239"/>
    </source>
</evidence>
<dbReference type="SUPFAM" id="SSF69765">
    <property type="entry name" value="IpsF-like"/>
    <property type="match status" value="1"/>
</dbReference>